<name>A0A174QM31_9FIRM</name>
<dbReference type="AlphaFoldDB" id="A0A174QM31"/>
<evidence type="ECO:0000313" key="1">
    <source>
        <dbReference type="EMBL" id="CUP72008.1"/>
    </source>
</evidence>
<gene>
    <name evidence="1" type="ORF">ERS852551_01721</name>
</gene>
<accession>A0A174QM31</accession>
<sequence length="493" mass="55545">MKATAGEVYTVYNQYLKRYTACQVAYIAPPDSVSKQPWAVVLSLDWVGDAPLTAKELPQLRPLYKDFMYWSRDLHLLRVPVEVPPQYTLVGTLPPFTDQPCCSYGGWSDGHDVYLQIRWQAIPEERRRAFKEAMESDEQTEIGGIPVKVSSHRVMDQYAPFNSALELKALPCLSELICQRWHPDLLEFLRGNPFISELTLLNHGQRTLDLRGTSIRKLMLDMTGLEELWLCEGTDLLLFQNKGPDACTIHAPEDGSGLTLQFIGEYCPHTELPNLRGLHGIELKDFDLTGLAAVHPHLKELRLWGAPGNLGNFSAVGGFRELTNLSTFDLFGFGAADIPTPEQVPELRWFWMTSLPETAAKAAKQLWKSKPGMDLRITKARKPEWLAQNLDNPFRGWDGAEHIPAAAAKKAANQYRKTRSQLMKLAAEPGEDAQAQALEAVAAYTQTFNKMGFIETEERDEIYMALRGILDALPGDALQKDALLEQFEQLRDF</sequence>
<organism evidence="1 2">
    <name type="scientific">Anaerotruncus colihominis</name>
    <dbReference type="NCBI Taxonomy" id="169435"/>
    <lineage>
        <taxon>Bacteria</taxon>
        <taxon>Bacillati</taxon>
        <taxon>Bacillota</taxon>
        <taxon>Clostridia</taxon>
        <taxon>Eubacteriales</taxon>
        <taxon>Oscillospiraceae</taxon>
        <taxon>Anaerotruncus</taxon>
    </lineage>
</organism>
<dbReference type="OrthoDB" id="6556030at2"/>
<proteinExistence type="predicted"/>
<dbReference type="Proteomes" id="UP000095765">
    <property type="component" value="Unassembled WGS sequence"/>
</dbReference>
<reference evidence="1 2" key="1">
    <citation type="submission" date="2015-09" db="EMBL/GenBank/DDBJ databases">
        <authorList>
            <consortium name="Pathogen Informatics"/>
        </authorList>
    </citation>
    <scope>NUCLEOTIDE SEQUENCE [LARGE SCALE GENOMIC DNA]</scope>
    <source>
        <strain evidence="1 2">2789STDY5834939</strain>
    </source>
</reference>
<evidence type="ECO:0008006" key="3">
    <source>
        <dbReference type="Google" id="ProtNLM"/>
    </source>
</evidence>
<protein>
    <recommendedName>
        <fullName evidence="3">Gliding motility protein</fullName>
    </recommendedName>
</protein>
<dbReference type="EMBL" id="CZBE01000010">
    <property type="protein sequence ID" value="CUP72008.1"/>
    <property type="molecule type" value="Genomic_DNA"/>
</dbReference>
<dbReference type="RefSeq" id="WP_055244990.1">
    <property type="nucleotide sequence ID" value="NZ_CZBE01000010.1"/>
</dbReference>
<evidence type="ECO:0000313" key="2">
    <source>
        <dbReference type="Proteomes" id="UP000095765"/>
    </source>
</evidence>